<dbReference type="AlphaFoldDB" id="A0A2M6WB45"/>
<evidence type="ECO:0000256" key="2">
    <source>
        <dbReference type="ARBA" id="ARBA00022723"/>
    </source>
</evidence>
<gene>
    <name evidence="8" type="ORF">COU23_00845</name>
</gene>
<keyword evidence="5 6" id="KW-0482">Metalloprotease</keyword>
<dbReference type="Proteomes" id="UP000231464">
    <property type="component" value="Unassembled WGS sequence"/>
</dbReference>
<reference evidence="9" key="1">
    <citation type="submission" date="2017-09" db="EMBL/GenBank/DDBJ databases">
        <title>Depth-based differentiation of microbial function through sediment-hosted aquifers and enrichment of novel symbionts in the deep terrestrial subsurface.</title>
        <authorList>
            <person name="Probst A.J."/>
            <person name="Ladd B."/>
            <person name="Jarett J.K."/>
            <person name="Geller-Mcgrath D.E."/>
            <person name="Sieber C.M.K."/>
            <person name="Emerson J.B."/>
            <person name="Anantharaman K."/>
            <person name="Thomas B.C."/>
            <person name="Malmstrom R."/>
            <person name="Stieglmeier M."/>
            <person name="Klingl A."/>
            <person name="Woyke T."/>
            <person name="Ryan C.M."/>
            <person name="Banfield J.F."/>
        </authorList>
    </citation>
    <scope>NUCLEOTIDE SEQUENCE [LARGE SCALE GENOMIC DNA]</scope>
</reference>
<evidence type="ECO:0000256" key="6">
    <source>
        <dbReference type="RuleBase" id="RU003983"/>
    </source>
</evidence>
<dbReference type="PANTHER" id="PTHR22726:SF1">
    <property type="entry name" value="METALLOENDOPEPTIDASE OMA1, MITOCHONDRIAL"/>
    <property type="match status" value="1"/>
</dbReference>
<evidence type="ECO:0000259" key="7">
    <source>
        <dbReference type="Pfam" id="PF01435"/>
    </source>
</evidence>
<keyword evidence="2" id="KW-0479">Metal-binding</keyword>
<dbReference type="InterPro" id="IPR051156">
    <property type="entry name" value="Mito/Outer_Membr_Metalloprot"/>
</dbReference>
<comment type="similarity">
    <text evidence="6">Belongs to the peptidase M48 family.</text>
</comment>
<evidence type="ECO:0000313" key="9">
    <source>
        <dbReference type="Proteomes" id="UP000231464"/>
    </source>
</evidence>
<dbReference type="EMBL" id="PFBP01000013">
    <property type="protein sequence ID" value="PIT90006.1"/>
    <property type="molecule type" value="Genomic_DNA"/>
</dbReference>
<evidence type="ECO:0000313" key="8">
    <source>
        <dbReference type="EMBL" id="PIT90006.1"/>
    </source>
</evidence>
<dbReference type="GO" id="GO:0051603">
    <property type="term" value="P:proteolysis involved in protein catabolic process"/>
    <property type="evidence" value="ECO:0007669"/>
    <property type="project" value="TreeGrafter"/>
</dbReference>
<proteinExistence type="inferred from homology"/>
<dbReference type="PANTHER" id="PTHR22726">
    <property type="entry name" value="METALLOENDOPEPTIDASE OMA1"/>
    <property type="match status" value="1"/>
</dbReference>
<evidence type="ECO:0000256" key="1">
    <source>
        <dbReference type="ARBA" id="ARBA00022670"/>
    </source>
</evidence>
<comment type="caution">
    <text evidence="8">The sequence shown here is derived from an EMBL/GenBank/DDBJ whole genome shotgun (WGS) entry which is preliminary data.</text>
</comment>
<evidence type="ECO:0000256" key="4">
    <source>
        <dbReference type="ARBA" id="ARBA00022833"/>
    </source>
</evidence>
<evidence type="ECO:0000256" key="5">
    <source>
        <dbReference type="ARBA" id="ARBA00023049"/>
    </source>
</evidence>
<sequence length="195" mass="22514">MEVIKVENSYKRAEKIFNLIKNVTGLDYKLNIAETSEYVWEVKYAPKTVFISTRAIDEVDDDELAFVFSHEFAHVLKKEIHQQQLNKLREKHVQQYQESIKNLKGGGLSKFFWVILYTAAGFAGGYVKGRSLNRDQERTVDELAIEITQEAGFDPSAGVKFFARDGYQARGFWDSILATHPDSMERAERIRNKLK</sequence>
<feature type="domain" description="Peptidase M48" evidence="7">
    <location>
        <begin position="47"/>
        <end position="192"/>
    </location>
</feature>
<dbReference type="Gene3D" id="3.30.2010.10">
    <property type="entry name" value="Metalloproteases ('zincins'), catalytic domain"/>
    <property type="match status" value="1"/>
</dbReference>
<dbReference type="GO" id="GO:0016020">
    <property type="term" value="C:membrane"/>
    <property type="evidence" value="ECO:0007669"/>
    <property type="project" value="TreeGrafter"/>
</dbReference>
<comment type="cofactor">
    <cofactor evidence="6">
        <name>Zn(2+)</name>
        <dbReference type="ChEBI" id="CHEBI:29105"/>
    </cofactor>
    <text evidence="6">Binds 1 zinc ion per subunit.</text>
</comment>
<dbReference type="InterPro" id="IPR001915">
    <property type="entry name" value="Peptidase_M48"/>
</dbReference>
<keyword evidence="4 6" id="KW-0862">Zinc</keyword>
<keyword evidence="1 6" id="KW-0645">Protease</keyword>
<keyword evidence="3 6" id="KW-0378">Hydrolase</keyword>
<protein>
    <recommendedName>
        <fullName evidence="7">Peptidase M48 domain-containing protein</fullName>
    </recommendedName>
</protein>
<organism evidence="8 9">
    <name type="scientific">Candidatus Kuenenbacteria bacterium CG10_big_fil_rev_8_21_14_0_10_36_11</name>
    <dbReference type="NCBI Taxonomy" id="1974618"/>
    <lineage>
        <taxon>Bacteria</taxon>
        <taxon>Candidatus Kueneniibacteriota</taxon>
    </lineage>
</organism>
<evidence type="ECO:0000256" key="3">
    <source>
        <dbReference type="ARBA" id="ARBA00022801"/>
    </source>
</evidence>
<name>A0A2M6WB45_9BACT</name>
<dbReference type="Pfam" id="PF01435">
    <property type="entry name" value="Peptidase_M48"/>
    <property type="match status" value="1"/>
</dbReference>
<dbReference type="GO" id="GO:0004222">
    <property type="term" value="F:metalloendopeptidase activity"/>
    <property type="evidence" value="ECO:0007669"/>
    <property type="project" value="InterPro"/>
</dbReference>
<accession>A0A2M6WB45</accession>
<dbReference type="GO" id="GO:0046872">
    <property type="term" value="F:metal ion binding"/>
    <property type="evidence" value="ECO:0007669"/>
    <property type="project" value="UniProtKB-KW"/>
</dbReference>